<evidence type="ECO:0000259" key="2">
    <source>
        <dbReference type="Pfam" id="PF13519"/>
    </source>
</evidence>
<dbReference type="InterPro" id="IPR002035">
    <property type="entry name" value="VWF_A"/>
</dbReference>
<dbReference type="OrthoDB" id="9806395at2"/>
<dbReference type="EMBL" id="CP000724">
    <property type="protein sequence ID" value="ABR50618.1"/>
    <property type="molecule type" value="Genomic_DNA"/>
</dbReference>
<dbReference type="Proteomes" id="UP000001572">
    <property type="component" value="Chromosome"/>
</dbReference>
<dbReference type="Pfam" id="PF00092">
    <property type="entry name" value="VWA"/>
    <property type="match status" value="1"/>
</dbReference>
<dbReference type="AlphaFoldDB" id="A6TWQ0"/>
<protein>
    <recommendedName>
        <fullName evidence="1 2">VWFA domain-containing protein</fullName>
    </recommendedName>
</protein>
<organism evidence="3 4">
    <name type="scientific">Alkaliphilus metalliredigens (strain QYMF)</name>
    <dbReference type="NCBI Taxonomy" id="293826"/>
    <lineage>
        <taxon>Bacteria</taxon>
        <taxon>Bacillati</taxon>
        <taxon>Bacillota</taxon>
        <taxon>Clostridia</taxon>
        <taxon>Peptostreptococcales</taxon>
        <taxon>Natronincolaceae</taxon>
        <taxon>Alkaliphilus</taxon>
    </lineage>
</organism>
<dbReference type="SUPFAM" id="SSF53300">
    <property type="entry name" value="vWA-like"/>
    <property type="match status" value="2"/>
</dbReference>
<dbReference type="KEGG" id="amt:Amet_4546"/>
<dbReference type="eggNOG" id="COG2304">
    <property type="taxonomic scope" value="Bacteria"/>
</dbReference>
<dbReference type="Pfam" id="PF13519">
    <property type="entry name" value="VWA_2"/>
    <property type="match status" value="1"/>
</dbReference>
<dbReference type="STRING" id="293826.Amet_4546"/>
<dbReference type="HOGENOM" id="CLU_1159192_0_0_9"/>
<evidence type="ECO:0000259" key="1">
    <source>
        <dbReference type="Pfam" id="PF00092"/>
    </source>
</evidence>
<feature type="domain" description="VWFA" evidence="2">
    <location>
        <begin position="137"/>
        <end position="228"/>
    </location>
</feature>
<dbReference type="Gene3D" id="3.40.50.410">
    <property type="entry name" value="von Willebrand factor, type A domain"/>
    <property type="match status" value="1"/>
</dbReference>
<evidence type="ECO:0000313" key="4">
    <source>
        <dbReference type="Proteomes" id="UP000001572"/>
    </source>
</evidence>
<evidence type="ECO:0000313" key="3">
    <source>
        <dbReference type="EMBL" id="ABR50618.1"/>
    </source>
</evidence>
<proteinExistence type="predicted"/>
<dbReference type="InterPro" id="IPR036465">
    <property type="entry name" value="vWFA_dom_sf"/>
</dbReference>
<keyword evidence="4" id="KW-1185">Reference proteome</keyword>
<feature type="domain" description="VWFA" evidence="1">
    <location>
        <begin position="7"/>
        <end position="85"/>
    </location>
</feature>
<dbReference type="RefSeq" id="WP_012065506.1">
    <property type="nucleotide sequence ID" value="NC_009633.1"/>
</dbReference>
<name>A6TWQ0_ALKMQ</name>
<gene>
    <name evidence="3" type="ordered locus">Amet_4546</name>
</gene>
<dbReference type="CDD" id="cd00198">
    <property type="entry name" value="vWFA"/>
    <property type="match status" value="1"/>
</dbReference>
<accession>A6TWQ0</accession>
<sequence>MKEQEAVIRQMILVTDGESNIGGDPISKAKEACQRGIVINTIGIVDGKMQRENPLDEVINIAKAGGGSYEFSYIDQLYETMQSLTYKTVNETLQSVVNKQLKVVLGHNLEEMAPFERSKILGHIDRFSEEVTIQCCLLMDCSGSMASKIHLARHSILDLIHSFQGRRGKVELAIVAFPGEGKEGYSVIHHFGEEDKNVKEKLYQMKPRGGTTTAIAIEEGIKLLEALRVGKQKNKQADYVEAYIG</sequence>
<reference evidence="4" key="1">
    <citation type="journal article" date="2016" name="Genome Announc.">
        <title>Complete genome sequence of Alkaliphilus metalliredigens strain QYMF, an alkaliphilic and metal-reducing bacterium isolated from borax-contaminated leachate ponds.</title>
        <authorList>
            <person name="Hwang C."/>
            <person name="Copeland A."/>
            <person name="Lucas S."/>
            <person name="Lapidus A."/>
            <person name="Barry K."/>
            <person name="Detter J.C."/>
            <person name="Glavina Del Rio T."/>
            <person name="Hammon N."/>
            <person name="Israni S."/>
            <person name="Dalin E."/>
            <person name="Tice H."/>
            <person name="Pitluck S."/>
            <person name="Chertkov O."/>
            <person name="Brettin T."/>
            <person name="Bruce D."/>
            <person name="Han C."/>
            <person name="Schmutz J."/>
            <person name="Larimer F."/>
            <person name="Land M.L."/>
            <person name="Hauser L."/>
            <person name="Kyrpides N."/>
            <person name="Mikhailova N."/>
            <person name="Ye Q."/>
            <person name="Zhou J."/>
            <person name="Richardson P."/>
            <person name="Fields M.W."/>
        </authorList>
    </citation>
    <scope>NUCLEOTIDE SEQUENCE [LARGE SCALE GENOMIC DNA]</scope>
    <source>
        <strain evidence="4">QYMF</strain>
    </source>
</reference>